<dbReference type="InterPro" id="IPR036390">
    <property type="entry name" value="WH_DNA-bd_sf"/>
</dbReference>
<dbReference type="InterPro" id="IPR049874">
    <property type="entry name" value="ROK_cs"/>
</dbReference>
<protein>
    <submittedName>
        <fullName evidence="3">N-acetylglucosamine repressor</fullName>
    </submittedName>
</protein>
<dbReference type="InterPro" id="IPR000600">
    <property type="entry name" value="ROK"/>
</dbReference>
<keyword evidence="2" id="KW-0119">Carbohydrate metabolism</keyword>
<dbReference type="GO" id="GO:0006355">
    <property type="term" value="P:regulation of DNA-templated transcription"/>
    <property type="evidence" value="ECO:0007669"/>
    <property type="project" value="TreeGrafter"/>
</dbReference>
<dbReference type="EMBL" id="FWPT01000009">
    <property type="protein sequence ID" value="SMA49905.1"/>
    <property type="molecule type" value="Genomic_DNA"/>
</dbReference>
<evidence type="ECO:0000256" key="2">
    <source>
        <dbReference type="ARBA" id="ARBA00023277"/>
    </source>
</evidence>
<dbReference type="PANTHER" id="PTHR18964:SF175">
    <property type="entry name" value="N-ACETYLGLUCOSAMINE REPRESSOR"/>
    <property type="match status" value="1"/>
</dbReference>
<dbReference type="AlphaFoldDB" id="A0A1X7ANR7"/>
<gene>
    <name evidence="3" type="primary">nagC</name>
    <name evidence="3" type="ORF">EHSB41UT_03696</name>
</gene>
<evidence type="ECO:0000256" key="1">
    <source>
        <dbReference type="ARBA" id="ARBA00006479"/>
    </source>
</evidence>
<sequence length="410" mass="44613">MPAVIVNLDYVKEKNTSAVFKAIVEHGAISRIQIARTCLLAAGSVTRITRLLLENGLIQEVESQSHERGRPSVLLVARKQSLHILTISADRHHIHYGLCDLSGELLAEHKEPLQATQSDEFLQQIIQSTQTFIQQHSQLTRQLIGIGITTPGLVHSETGVVHSMPHLQTYGLPLADRLKQATGLPCFVGNFSSAITLAEHQLTPHNPCRNSLLVSIHNGVGAGMILDGRLYEGSALTAGEIGHIQIDPLGPRCYCGNFGCLESYISNSALEQQCHQQVQAGSPTSLPDNATITDICNAANQGDELARSLITNAAARLGKVLAMCTNLLNPEKIILAGEITESFSLIEPVIRMTLQRQTVSFVGEKDIQLSVSACYNRRWLAAYALMRRALLEQGLLLEILNKKALPIAAP</sequence>
<dbReference type="Pfam" id="PF00480">
    <property type="entry name" value="ROK"/>
    <property type="match status" value="1"/>
</dbReference>
<accession>A0A1X7ANR7</accession>
<dbReference type="SUPFAM" id="SSF53067">
    <property type="entry name" value="Actin-like ATPase domain"/>
    <property type="match status" value="1"/>
</dbReference>
<name>A0A1X7ANR7_9GAMM</name>
<organism evidence="3 4">
    <name type="scientific">Parendozoicomonas haliclonae</name>
    <dbReference type="NCBI Taxonomy" id="1960125"/>
    <lineage>
        <taxon>Bacteria</taxon>
        <taxon>Pseudomonadati</taxon>
        <taxon>Pseudomonadota</taxon>
        <taxon>Gammaproteobacteria</taxon>
        <taxon>Oceanospirillales</taxon>
        <taxon>Endozoicomonadaceae</taxon>
        <taxon>Parendozoicomonas</taxon>
    </lineage>
</organism>
<dbReference type="Proteomes" id="UP000196573">
    <property type="component" value="Unassembled WGS sequence"/>
</dbReference>
<proteinExistence type="inferred from homology"/>
<reference evidence="3 4" key="1">
    <citation type="submission" date="2017-03" db="EMBL/GenBank/DDBJ databases">
        <authorList>
            <person name="Afonso C.L."/>
            <person name="Miller P.J."/>
            <person name="Scott M.A."/>
            <person name="Spackman E."/>
            <person name="Goraichik I."/>
            <person name="Dimitrov K.M."/>
            <person name="Suarez D.L."/>
            <person name="Swayne D.E."/>
        </authorList>
    </citation>
    <scope>NUCLEOTIDE SEQUENCE [LARGE SCALE GENOMIC DNA]</scope>
    <source>
        <strain evidence="3">SB41UT1</strain>
    </source>
</reference>
<dbReference type="InterPro" id="IPR036388">
    <property type="entry name" value="WH-like_DNA-bd_sf"/>
</dbReference>
<dbReference type="PROSITE" id="PS01125">
    <property type="entry name" value="ROK"/>
    <property type="match status" value="1"/>
</dbReference>
<evidence type="ECO:0000313" key="3">
    <source>
        <dbReference type="EMBL" id="SMA49905.1"/>
    </source>
</evidence>
<dbReference type="Gene3D" id="3.30.420.40">
    <property type="match status" value="2"/>
</dbReference>
<keyword evidence="4" id="KW-1185">Reference proteome</keyword>
<evidence type="ECO:0000313" key="4">
    <source>
        <dbReference type="Proteomes" id="UP000196573"/>
    </source>
</evidence>
<dbReference type="InterPro" id="IPR043129">
    <property type="entry name" value="ATPase_NBD"/>
</dbReference>
<dbReference type="SUPFAM" id="SSF46785">
    <property type="entry name" value="Winged helix' DNA-binding domain"/>
    <property type="match status" value="1"/>
</dbReference>
<dbReference type="PANTHER" id="PTHR18964">
    <property type="entry name" value="ROK (REPRESSOR, ORF, KINASE) FAMILY"/>
    <property type="match status" value="1"/>
</dbReference>
<dbReference type="RefSeq" id="WP_087112351.1">
    <property type="nucleotide sequence ID" value="NZ_CBCSCN010000011.1"/>
</dbReference>
<dbReference type="GO" id="GO:0003677">
    <property type="term" value="F:DNA binding"/>
    <property type="evidence" value="ECO:0007669"/>
    <property type="project" value="TreeGrafter"/>
</dbReference>
<comment type="similarity">
    <text evidence="1">Belongs to the ROK (NagC/XylR) family.</text>
</comment>
<dbReference type="Gene3D" id="1.10.10.10">
    <property type="entry name" value="Winged helix-like DNA-binding domain superfamily/Winged helix DNA-binding domain"/>
    <property type="match status" value="1"/>
</dbReference>
<dbReference type="OrthoDB" id="8595273at2"/>